<evidence type="ECO:0000313" key="1">
    <source>
        <dbReference type="EMBL" id="ELY67046.1"/>
    </source>
</evidence>
<protein>
    <submittedName>
        <fullName evidence="1">Ferritin</fullName>
    </submittedName>
</protein>
<name>L9Y049_NATGS</name>
<accession>L9Y049</accession>
<dbReference type="AlphaFoldDB" id="L9Y049"/>
<comment type="caution">
    <text evidence="1">The sequence shown here is derived from an EMBL/GenBank/DDBJ whole genome shotgun (WGS) entry which is preliminary data.</text>
</comment>
<gene>
    <name evidence="1" type="ORF">C490_11526</name>
</gene>
<proteinExistence type="predicted"/>
<dbReference type="EMBL" id="AOIC01000084">
    <property type="protein sequence ID" value="ELY67046.1"/>
    <property type="molecule type" value="Genomic_DNA"/>
</dbReference>
<sequence length="53" mass="5665">MGALLAMTTDEITDGLTDASFANLETVTNDTTHAIILDGVHAEERTESLETDN</sequence>
<organism evidence="1 2">
    <name type="scientific">Natronobacterium gregoryi (strain ATCC 43098 / DSM 3393 / CCM 3738 / CIP 104747 / IAM 13177 / JCM 8860 / NBRC 102187 / NCIMB 2189 / SP2)</name>
    <dbReference type="NCBI Taxonomy" id="797304"/>
    <lineage>
        <taxon>Archaea</taxon>
        <taxon>Methanobacteriati</taxon>
        <taxon>Methanobacteriota</taxon>
        <taxon>Stenosarchaea group</taxon>
        <taxon>Halobacteria</taxon>
        <taxon>Halobacteriales</taxon>
        <taxon>Natrialbaceae</taxon>
        <taxon>Natronobacterium</taxon>
    </lineage>
</organism>
<evidence type="ECO:0000313" key="2">
    <source>
        <dbReference type="Proteomes" id="UP000011613"/>
    </source>
</evidence>
<reference evidence="1 2" key="1">
    <citation type="journal article" date="2014" name="PLoS Genet.">
        <title>Phylogenetically driven sequencing of extremely halophilic archaea reveals strategies for static and dynamic osmo-response.</title>
        <authorList>
            <person name="Becker E.A."/>
            <person name="Seitzer P.M."/>
            <person name="Tritt A."/>
            <person name="Larsen D."/>
            <person name="Krusor M."/>
            <person name="Yao A.I."/>
            <person name="Wu D."/>
            <person name="Madern D."/>
            <person name="Eisen J.A."/>
            <person name="Darling A.E."/>
            <person name="Facciotti M.T."/>
        </authorList>
    </citation>
    <scope>NUCLEOTIDE SEQUENCE [LARGE SCALE GENOMIC DNA]</scope>
    <source>
        <strain evidence="1 2">SP2</strain>
    </source>
</reference>
<dbReference type="Proteomes" id="UP000011613">
    <property type="component" value="Unassembled WGS sequence"/>
</dbReference>